<evidence type="ECO:0000313" key="1">
    <source>
        <dbReference type="EnsemblMetazoa" id="G18901.1:cds"/>
    </source>
</evidence>
<keyword evidence="2" id="KW-1185">Reference proteome</keyword>
<organism evidence="1 2">
    <name type="scientific">Magallana gigas</name>
    <name type="common">Pacific oyster</name>
    <name type="synonym">Crassostrea gigas</name>
    <dbReference type="NCBI Taxonomy" id="29159"/>
    <lineage>
        <taxon>Eukaryota</taxon>
        <taxon>Metazoa</taxon>
        <taxon>Spiralia</taxon>
        <taxon>Lophotrochozoa</taxon>
        <taxon>Mollusca</taxon>
        <taxon>Bivalvia</taxon>
        <taxon>Autobranchia</taxon>
        <taxon>Pteriomorphia</taxon>
        <taxon>Ostreida</taxon>
        <taxon>Ostreoidea</taxon>
        <taxon>Ostreidae</taxon>
        <taxon>Magallana</taxon>
    </lineage>
</organism>
<dbReference type="Proteomes" id="UP000005408">
    <property type="component" value="Unassembled WGS sequence"/>
</dbReference>
<dbReference type="EnsemblMetazoa" id="G18901.1">
    <property type="protein sequence ID" value="G18901.1:cds"/>
    <property type="gene ID" value="G18901"/>
</dbReference>
<reference evidence="1" key="1">
    <citation type="submission" date="2022-08" db="UniProtKB">
        <authorList>
            <consortium name="EnsemblMetazoa"/>
        </authorList>
    </citation>
    <scope>IDENTIFICATION</scope>
    <source>
        <strain evidence="1">05x7-T-G4-1.051#20</strain>
    </source>
</reference>
<evidence type="ECO:0000313" key="2">
    <source>
        <dbReference type="Proteomes" id="UP000005408"/>
    </source>
</evidence>
<accession>A0A8W8JEV3</accession>
<sequence length="87" mass="10109">MNCESIEQHCSDSFNTGRHQFQYHCVINAWRNATLEVCALHRTIFGHCTEYNIDGSVIQENYGADCSKDYPPCPPFYSSTEEYKCRF</sequence>
<name>A0A8W8JEV3_MAGGI</name>
<protein>
    <submittedName>
        <fullName evidence="1">Uncharacterized protein</fullName>
    </submittedName>
</protein>
<proteinExistence type="predicted"/>
<dbReference type="AlphaFoldDB" id="A0A8W8JEV3"/>